<reference evidence="2 3" key="1">
    <citation type="submission" date="2015-10" db="EMBL/GenBank/DDBJ databases">
        <title>Draft Genome of Actinomyces odontolyticus subsp. actinosynbacter strain XH001.</title>
        <authorList>
            <person name="Mclean J.S."/>
            <person name="He X."/>
        </authorList>
    </citation>
    <scope>NUCLEOTIDE SEQUENCE [LARGE SCALE GENOMIC DNA]</scope>
    <source>
        <strain evidence="2 3">XH001</strain>
    </source>
</reference>
<evidence type="ECO:0000313" key="3">
    <source>
        <dbReference type="Proteomes" id="UP000054686"/>
    </source>
</evidence>
<dbReference type="EMBL" id="LLVT01000001">
    <property type="protein sequence ID" value="KSW13198.1"/>
    <property type="molecule type" value="Genomic_DNA"/>
</dbReference>
<evidence type="ECO:0000313" key="2">
    <source>
        <dbReference type="EMBL" id="KSW13198.1"/>
    </source>
</evidence>
<feature type="region of interest" description="Disordered" evidence="1">
    <location>
        <begin position="93"/>
        <end position="116"/>
    </location>
</feature>
<dbReference type="OrthoDB" id="3257448at2"/>
<proteinExistence type="predicted"/>
<accession>A0A0V8RYW8</accession>
<sequence>MAGDLVIEEGDLEALRDRTRDLSSRLQSVTVATAGDYISSAVGGSPLAGQGRGAGETIDEAVIALTRDLDDFSQSVNDSINAYNATENKAAVSFQHTDHGGPAMTMDDLLRMREEQ</sequence>
<dbReference type="Proteomes" id="UP000054686">
    <property type="component" value="Unassembled WGS sequence"/>
</dbReference>
<dbReference type="AlphaFoldDB" id="A0A0V8RYW8"/>
<comment type="caution">
    <text evidence="2">The sequence shown here is derived from an EMBL/GenBank/DDBJ whole genome shotgun (WGS) entry which is preliminary data.</text>
</comment>
<organism evidence="2 3">
    <name type="scientific">Schaalia odontolytica</name>
    <dbReference type="NCBI Taxonomy" id="1660"/>
    <lineage>
        <taxon>Bacteria</taxon>
        <taxon>Bacillati</taxon>
        <taxon>Actinomycetota</taxon>
        <taxon>Actinomycetes</taxon>
        <taxon>Actinomycetales</taxon>
        <taxon>Actinomycetaceae</taxon>
        <taxon>Schaalia</taxon>
    </lineage>
</organism>
<evidence type="ECO:0000256" key="1">
    <source>
        <dbReference type="SAM" id="MobiDB-lite"/>
    </source>
</evidence>
<gene>
    <name evidence="2" type="ORF">APY09_02250</name>
</gene>
<dbReference type="RefSeq" id="WP_060565968.1">
    <property type="nucleotide sequence ID" value="NZ_CP040006.1"/>
</dbReference>
<name>A0A0V8RYW8_9ACTO</name>
<protein>
    <submittedName>
        <fullName evidence="2">Uncharacterized protein</fullName>
    </submittedName>
</protein>